<dbReference type="EMBL" id="MDHN01000014">
    <property type="protein sequence ID" value="OFC71420.1"/>
    <property type="molecule type" value="Genomic_DNA"/>
</dbReference>
<reference evidence="1 2" key="1">
    <citation type="submission" date="2016-08" db="EMBL/GenBank/DDBJ databases">
        <authorList>
            <person name="Seilhamer J.J."/>
        </authorList>
    </citation>
    <scope>NUCLEOTIDE SEQUENCE [LARGE SCALE GENOMIC DNA]</scope>
    <source>
        <strain evidence="1 2">KCTC 42603</strain>
    </source>
</reference>
<keyword evidence="1" id="KW-0413">Isomerase</keyword>
<sequence>MKLAFYTGPQCHLCELADEVLAKTSQSQQLNITKYNIREDANLYHLYAVRIPVIKRLDTGAELGWPFDVEQAENFLS</sequence>
<dbReference type="Gene3D" id="3.40.30.10">
    <property type="entry name" value="Glutaredoxin"/>
    <property type="match status" value="1"/>
</dbReference>
<dbReference type="STRING" id="1656094.BFC18_08065"/>
<dbReference type="InterPro" id="IPR008554">
    <property type="entry name" value="Glutaredoxin-like"/>
</dbReference>
<dbReference type="InterPro" id="IPR036249">
    <property type="entry name" value="Thioredoxin-like_sf"/>
</dbReference>
<evidence type="ECO:0000313" key="2">
    <source>
        <dbReference type="Proteomes" id="UP000175691"/>
    </source>
</evidence>
<gene>
    <name evidence="1" type="ORF">BFC18_08065</name>
</gene>
<dbReference type="AlphaFoldDB" id="A0A1E7ZD49"/>
<evidence type="ECO:0000313" key="1">
    <source>
        <dbReference type="EMBL" id="OFC71420.1"/>
    </source>
</evidence>
<protein>
    <submittedName>
        <fullName evidence="1">Thiol-disulfide isomerase</fullName>
    </submittedName>
</protein>
<dbReference type="SUPFAM" id="SSF52833">
    <property type="entry name" value="Thioredoxin-like"/>
    <property type="match status" value="1"/>
</dbReference>
<comment type="caution">
    <text evidence="1">The sequence shown here is derived from an EMBL/GenBank/DDBJ whole genome shotgun (WGS) entry which is preliminary data.</text>
</comment>
<dbReference type="OrthoDB" id="8537427at2"/>
<proteinExistence type="predicted"/>
<dbReference type="GO" id="GO:0016853">
    <property type="term" value="F:isomerase activity"/>
    <property type="evidence" value="ECO:0007669"/>
    <property type="project" value="UniProtKB-KW"/>
</dbReference>
<accession>A0A1E7ZD49</accession>
<dbReference type="Proteomes" id="UP000175691">
    <property type="component" value="Unassembled WGS sequence"/>
</dbReference>
<keyword evidence="2" id="KW-1185">Reference proteome</keyword>
<dbReference type="Pfam" id="PF05768">
    <property type="entry name" value="Glrx-like"/>
    <property type="match status" value="1"/>
</dbReference>
<name>A0A1E7ZD49_9ALTE</name>
<organism evidence="1 2">
    <name type="scientific">Alteromonas confluentis</name>
    <dbReference type="NCBI Taxonomy" id="1656094"/>
    <lineage>
        <taxon>Bacteria</taxon>
        <taxon>Pseudomonadati</taxon>
        <taxon>Pseudomonadota</taxon>
        <taxon>Gammaproteobacteria</taxon>
        <taxon>Alteromonadales</taxon>
        <taxon>Alteromonadaceae</taxon>
        <taxon>Alteromonas/Salinimonas group</taxon>
        <taxon>Alteromonas</taxon>
    </lineage>
</organism>
<dbReference type="RefSeq" id="WP_070124644.1">
    <property type="nucleotide sequence ID" value="NZ_MDHN01000014.1"/>
</dbReference>